<evidence type="ECO:0000256" key="2">
    <source>
        <dbReference type="SAM" id="Phobius"/>
    </source>
</evidence>
<gene>
    <name evidence="3" type="ORF">SBX37_08660</name>
    <name evidence="4" type="ORF">VIM7927_02440</name>
</gene>
<feature type="transmembrane region" description="Helical" evidence="2">
    <location>
        <begin position="31"/>
        <end position="51"/>
    </location>
</feature>
<dbReference type="Proteomes" id="UP001283366">
    <property type="component" value="Unassembled WGS sequence"/>
</dbReference>
<keyword evidence="6" id="KW-1185">Reference proteome</keyword>
<keyword evidence="2" id="KW-1133">Transmembrane helix</keyword>
<evidence type="ECO:0000313" key="5">
    <source>
        <dbReference type="Proteomes" id="UP000196125"/>
    </source>
</evidence>
<dbReference type="InterPro" id="IPR018676">
    <property type="entry name" value="DUF2149"/>
</dbReference>
<dbReference type="OrthoDB" id="8756620at2"/>
<reference evidence="3 6" key="2">
    <citation type="submission" date="2023-11" db="EMBL/GenBank/DDBJ databases">
        <title>Plant-associative lifestyle of Vibrio porteresiae and its evolutionary dynamics.</title>
        <authorList>
            <person name="Rameshkumar N."/>
            <person name="Kirti K."/>
        </authorList>
    </citation>
    <scope>NUCLEOTIDE SEQUENCE [LARGE SCALE GENOMIC DNA]</scope>
    <source>
        <strain evidence="3 6">MSSRF38</strain>
    </source>
</reference>
<dbReference type="EMBL" id="JAWRCO010000001">
    <property type="protein sequence ID" value="MDW6002920.1"/>
    <property type="molecule type" value="Genomic_DNA"/>
</dbReference>
<organism evidence="4 5">
    <name type="scientific">Vibrio mangrovi</name>
    <dbReference type="NCBI Taxonomy" id="474394"/>
    <lineage>
        <taxon>Bacteria</taxon>
        <taxon>Pseudomonadati</taxon>
        <taxon>Pseudomonadota</taxon>
        <taxon>Gammaproteobacteria</taxon>
        <taxon>Vibrionales</taxon>
        <taxon>Vibrionaceae</taxon>
        <taxon>Vibrio</taxon>
    </lineage>
</organism>
<dbReference type="RefSeq" id="WP_087481211.1">
    <property type="nucleotide sequence ID" value="NZ_AP024883.1"/>
</dbReference>
<sequence>MMSQQQNKPRSSHRLWQGGRFHQEDTDPLSGFANIMDVMLVFALGLLIALISQNETLQQHFSLTDVEVTAQQELVELPDSMQGKGDARQGMENVGTVYRDAKTGKLILVGQ</sequence>
<dbReference type="Pfam" id="PF09919">
    <property type="entry name" value="DUF2149"/>
    <property type="match status" value="1"/>
</dbReference>
<evidence type="ECO:0000256" key="1">
    <source>
        <dbReference type="SAM" id="MobiDB-lite"/>
    </source>
</evidence>
<dbReference type="AlphaFoldDB" id="A0A1Y6IWF1"/>
<dbReference type="EMBL" id="FXXI01000004">
    <property type="protein sequence ID" value="SMS01160.1"/>
    <property type="molecule type" value="Genomic_DNA"/>
</dbReference>
<protein>
    <submittedName>
        <fullName evidence="3">DUF2149 domain-containing protein</fullName>
    </submittedName>
</protein>
<reference evidence="4 5" key="1">
    <citation type="submission" date="2017-05" db="EMBL/GenBank/DDBJ databases">
        <authorList>
            <person name="Song R."/>
            <person name="Chenine A.L."/>
            <person name="Ruprecht R.M."/>
        </authorList>
    </citation>
    <scope>NUCLEOTIDE SEQUENCE [LARGE SCALE GENOMIC DNA]</scope>
    <source>
        <strain evidence="4 5">CECT 7927</strain>
    </source>
</reference>
<proteinExistence type="predicted"/>
<dbReference type="Proteomes" id="UP000196125">
    <property type="component" value="Unassembled WGS sequence"/>
</dbReference>
<keyword evidence="2" id="KW-0472">Membrane</keyword>
<evidence type="ECO:0000313" key="3">
    <source>
        <dbReference type="EMBL" id="MDW6002920.1"/>
    </source>
</evidence>
<evidence type="ECO:0000313" key="4">
    <source>
        <dbReference type="EMBL" id="SMS01160.1"/>
    </source>
</evidence>
<evidence type="ECO:0000313" key="6">
    <source>
        <dbReference type="Proteomes" id="UP001283366"/>
    </source>
</evidence>
<feature type="region of interest" description="Disordered" evidence="1">
    <location>
        <begin position="1"/>
        <end position="21"/>
    </location>
</feature>
<accession>A0A1Y6IWF1</accession>
<keyword evidence="2" id="KW-0812">Transmembrane</keyword>
<name>A0A1Y6IWF1_9VIBR</name>